<dbReference type="Gene3D" id="6.10.250.2410">
    <property type="match status" value="1"/>
</dbReference>
<dbReference type="GO" id="GO:0007059">
    <property type="term" value="P:chromosome segregation"/>
    <property type="evidence" value="ECO:0007669"/>
    <property type="project" value="UniProtKB-UniRule"/>
</dbReference>
<protein>
    <recommendedName>
        <fullName evidence="2 3">Segregation and condensation protein A</fullName>
    </recommendedName>
</protein>
<dbReference type="PANTHER" id="PTHR33969:SF2">
    <property type="entry name" value="SEGREGATION AND CONDENSATION PROTEIN A"/>
    <property type="match status" value="1"/>
</dbReference>
<dbReference type="EMBL" id="UGPP01000001">
    <property type="protein sequence ID" value="STY71012.1"/>
    <property type="molecule type" value="Genomic_DNA"/>
</dbReference>
<keyword evidence="3" id="KW-0132">Cell division</keyword>
<keyword evidence="1 3" id="KW-0159">Chromosome partition</keyword>
<dbReference type="RefSeq" id="WP_115151409.1">
    <property type="nucleotide sequence ID" value="NZ_UGPP01000001.1"/>
</dbReference>
<dbReference type="HAMAP" id="MF_01805">
    <property type="entry name" value="ScpA"/>
    <property type="match status" value="1"/>
</dbReference>
<name>A0A378NRM7_9FIRM</name>
<dbReference type="STRING" id="1122216.GCA_000423385_00897"/>
<comment type="similarity">
    <text evidence="3">Belongs to the ScpA family.</text>
</comment>
<dbReference type="AlphaFoldDB" id="A0A378NRM7"/>
<evidence type="ECO:0000256" key="1">
    <source>
        <dbReference type="ARBA" id="ARBA00022829"/>
    </source>
</evidence>
<dbReference type="InterPro" id="IPR003768">
    <property type="entry name" value="ScpA"/>
</dbReference>
<evidence type="ECO:0000313" key="4">
    <source>
        <dbReference type="EMBL" id="STY71012.1"/>
    </source>
</evidence>
<gene>
    <name evidence="4" type="primary">scpA_1</name>
    <name evidence="3" type="synonym">scpA</name>
    <name evidence="4" type="ORF">NCTC10571_01162</name>
</gene>
<reference evidence="4 5" key="1">
    <citation type="submission" date="2018-06" db="EMBL/GenBank/DDBJ databases">
        <authorList>
            <consortium name="Pathogen Informatics"/>
            <person name="Doyle S."/>
        </authorList>
    </citation>
    <scope>NUCLEOTIDE SEQUENCE [LARGE SCALE GENOMIC DNA]</scope>
    <source>
        <strain evidence="4 5">NCTC10571</strain>
    </source>
</reference>
<accession>A0A378NRM7</accession>
<dbReference type="Proteomes" id="UP000255234">
    <property type="component" value="Unassembled WGS sequence"/>
</dbReference>
<dbReference type="GO" id="GO:0006260">
    <property type="term" value="P:DNA replication"/>
    <property type="evidence" value="ECO:0007669"/>
    <property type="project" value="UniProtKB-UniRule"/>
</dbReference>
<dbReference type="GO" id="GO:0005737">
    <property type="term" value="C:cytoplasm"/>
    <property type="evidence" value="ECO:0007669"/>
    <property type="project" value="UniProtKB-SubCell"/>
</dbReference>
<proteinExistence type="inferred from homology"/>
<evidence type="ECO:0000256" key="3">
    <source>
        <dbReference type="HAMAP-Rule" id="MF_01805"/>
    </source>
</evidence>
<organism evidence="4 5">
    <name type="scientific">Megamonas hypermegale</name>
    <dbReference type="NCBI Taxonomy" id="158847"/>
    <lineage>
        <taxon>Bacteria</taxon>
        <taxon>Bacillati</taxon>
        <taxon>Bacillota</taxon>
        <taxon>Negativicutes</taxon>
        <taxon>Selenomonadales</taxon>
        <taxon>Selenomonadaceae</taxon>
        <taxon>Megamonas</taxon>
    </lineage>
</organism>
<dbReference type="GO" id="GO:0051301">
    <property type="term" value="P:cell division"/>
    <property type="evidence" value="ECO:0007669"/>
    <property type="project" value="UniProtKB-KW"/>
</dbReference>
<sequence length="263" mass="30515">MQQEQYKVHLESFEGPLDLLLHLIEKNRIDIYDIPIALLTEQYMDYLAKFKEFNIEVASEFLVMAATLLQIKSKILLPDTKVEEVNEDDTDEVDPRKELVERLLEYRRYKEVSSILGEMADEAGKRFFREASNLPTKHLPPKGLDVKLLWQAFQNVLESQIENEPLVANVAREKYTIEDKIISLLALLKQHGGNICFNTVFQYSEHKISKSELITTFLAMLELIKIKRITVYQTSIFSPIYLKINDEIESSDNDIIVDNTESN</sequence>
<comment type="subunit">
    <text evidence="3">Component of a cohesin-like complex composed of ScpA, ScpB and the Smc homodimer, in which ScpA and ScpB bind to the head domain of Smc. The presence of the three proteins is required for the association of the complex with DNA.</text>
</comment>
<comment type="subcellular location">
    <subcellularLocation>
        <location evidence="3">Cytoplasm</location>
    </subcellularLocation>
    <text evidence="3">Associated with two foci at the outer edges of the nucleoid region in young cells, and at four foci within both cell halves in older cells.</text>
</comment>
<keyword evidence="3" id="KW-0131">Cell cycle</keyword>
<evidence type="ECO:0000313" key="5">
    <source>
        <dbReference type="Proteomes" id="UP000255234"/>
    </source>
</evidence>
<evidence type="ECO:0000256" key="2">
    <source>
        <dbReference type="ARBA" id="ARBA00044777"/>
    </source>
</evidence>
<dbReference type="Pfam" id="PF02616">
    <property type="entry name" value="SMC_ScpA"/>
    <property type="match status" value="1"/>
</dbReference>
<keyword evidence="3" id="KW-0963">Cytoplasm</keyword>
<comment type="function">
    <text evidence="3">Participates in chromosomal partition during cell division. May act via the formation of a condensin-like complex containing Smc and ScpB that pull DNA away from mid-cell into both cell halves.</text>
</comment>
<dbReference type="PANTHER" id="PTHR33969">
    <property type="entry name" value="SEGREGATION AND CONDENSATION PROTEIN A"/>
    <property type="match status" value="1"/>
</dbReference>